<dbReference type="Gene3D" id="3.30.2310.20">
    <property type="entry name" value="RelE-like"/>
    <property type="match status" value="1"/>
</dbReference>
<dbReference type="PANTHER" id="PTHR33755:SF9">
    <property type="entry name" value="TOXIN PARE1"/>
    <property type="match status" value="1"/>
</dbReference>
<dbReference type="EMBL" id="LGVV01000001">
    <property type="protein sequence ID" value="KNX43247.1"/>
    <property type="molecule type" value="Genomic_DNA"/>
</dbReference>
<proteinExistence type="inferred from homology"/>
<dbReference type="InterPro" id="IPR007712">
    <property type="entry name" value="RelE/ParE_toxin"/>
</dbReference>
<dbReference type="STRING" id="74031.SAMN04488077_106197"/>
<keyword evidence="5" id="KW-1185">Reference proteome</keyword>
<dbReference type="RefSeq" id="WP_050661008.1">
    <property type="nucleotide sequence ID" value="NZ_CP118494.1"/>
</dbReference>
<dbReference type="InterPro" id="IPR035093">
    <property type="entry name" value="RelE/ParE_toxin_dom_sf"/>
</dbReference>
<dbReference type="PIRSF" id="PIRSF029218">
    <property type="entry name" value="ParE"/>
    <property type="match status" value="1"/>
</dbReference>
<dbReference type="InterPro" id="IPR051803">
    <property type="entry name" value="TA_system_RelE-like_toxin"/>
</dbReference>
<sequence length="102" mass="11658">MTEFRLTRTAVADLDDIWDHSKVTWGEQRAESYVTEIFACFSRAAAAPETGRDRSVFVPGARSLPVGRHLVFYRMVGPDVVILRVVHERRNWAALSFAYDQD</sequence>
<evidence type="ECO:0000256" key="1">
    <source>
        <dbReference type="ARBA" id="ARBA00006226"/>
    </source>
</evidence>
<dbReference type="Pfam" id="PF05016">
    <property type="entry name" value="ParE_toxin"/>
    <property type="match status" value="1"/>
</dbReference>
<dbReference type="InterPro" id="IPR028344">
    <property type="entry name" value="ParE1/4"/>
</dbReference>
<dbReference type="AlphaFoldDB" id="A0A0L6CZJ2"/>
<evidence type="ECO:0000313" key="4">
    <source>
        <dbReference type="EMBL" id="KNX43247.1"/>
    </source>
</evidence>
<gene>
    <name evidence="4" type="primary">parE1_1</name>
    <name evidence="4" type="ORF">ROTO_00360</name>
</gene>
<protein>
    <recommendedName>
        <fullName evidence="3">Toxin</fullName>
    </recommendedName>
</protein>
<comment type="similarity">
    <text evidence="1 3">Belongs to the RelE toxin family.</text>
</comment>
<keyword evidence="2" id="KW-1277">Toxin-antitoxin system</keyword>
<reference evidence="5" key="1">
    <citation type="submission" date="2015-07" db="EMBL/GenBank/DDBJ databases">
        <title>Draft Genome Sequence of Roseovarius tolerans EL-164, a producer of N-Acylated Alanine Methyl Esters (NAMEs).</title>
        <authorList>
            <person name="Voget S."/>
            <person name="Bruns H."/>
            <person name="Wagner-Doebler I."/>
            <person name="Schulz S."/>
            <person name="Daniel R."/>
        </authorList>
    </citation>
    <scope>NUCLEOTIDE SEQUENCE [LARGE SCALE GENOMIC DNA]</scope>
    <source>
        <strain evidence="5">EL-164</strain>
    </source>
</reference>
<dbReference type="PATRIC" id="fig|74031.6.peg.36"/>
<dbReference type="Proteomes" id="UP000037046">
    <property type="component" value="Unassembled WGS sequence"/>
</dbReference>
<comment type="caution">
    <text evidence="4">The sequence shown here is derived from an EMBL/GenBank/DDBJ whole genome shotgun (WGS) entry which is preliminary data.</text>
</comment>
<name>A0A0L6CZJ2_9RHOB</name>
<accession>A0A0L6CZJ2</accession>
<evidence type="ECO:0000313" key="5">
    <source>
        <dbReference type="Proteomes" id="UP000037046"/>
    </source>
</evidence>
<evidence type="ECO:0000256" key="2">
    <source>
        <dbReference type="ARBA" id="ARBA00022649"/>
    </source>
</evidence>
<dbReference type="OrthoDB" id="7173315at2"/>
<dbReference type="PANTHER" id="PTHR33755">
    <property type="entry name" value="TOXIN PARE1-RELATED"/>
    <property type="match status" value="1"/>
</dbReference>
<organism evidence="4 5">
    <name type="scientific">Roseovarius tolerans</name>
    <dbReference type="NCBI Taxonomy" id="74031"/>
    <lineage>
        <taxon>Bacteria</taxon>
        <taxon>Pseudomonadati</taxon>
        <taxon>Pseudomonadota</taxon>
        <taxon>Alphaproteobacteria</taxon>
        <taxon>Rhodobacterales</taxon>
        <taxon>Roseobacteraceae</taxon>
        <taxon>Roseovarius</taxon>
    </lineage>
</organism>
<evidence type="ECO:0000256" key="3">
    <source>
        <dbReference type="PIRNR" id="PIRNR029218"/>
    </source>
</evidence>